<name>A0A4Q9KQ00_9MICR</name>
<dbReference type="VEuPathDB" id="MicrosporidiaDB:CWI39_3466p0010"/>
<dbReference type="AlphaFoldDB" id="A0A4Q9KQ00"/>
<accession>A0A4Q9KQ00</accession>
<gene>
    <name evidence="1" type="ORF">CWI39_3466p0010</name>
</gene>
<evidence type="ECO:0000313" key="1">
    <source>
        <dbReference type="EMBL" id="TBT96717.1"/>
    </source>
</evidence>
<dbReference type="EMBL" id="PIXR01003466">
    <property type="protein sequence ID" value="TBT96717.1"/>
    <property type="molecule type" value="Genomic_DNA"/>
</dbReference>
<dbReference type="Proteomes" id="UP000293045">
    <property type="component" value="Unassembled WGS sequence"/>
</dbReference>
<sequence>MMKNSDLNESTNQSNIIQRIQHILKETDIIKQKYECLETIIIINSIDSTIIPKLALNMDFIKFLQISYNLLSEDEEYKLYLEILSKCSLIKSKMDEYNLWEYIEEMGKKDVFFEKVVHIKNQACINTSEDNKHVKRRKVGKRVSWSENIAEVKYIPVVDSDKPFRHGGYREKDYREAVVMKVDRTSNEFEDFLWYKPHKLDLENNFIPKVESEEIKIQAERESKSVEIRNSTEYGNKFIPSEVFEEETISNETIEIPIFDLRQKNKMSELNIGNIVLHTNELKITIDEVLNDPNVLQSIFNRK</sequence>
<reference evidence="1 2" key="1">
    <citation type="submission" date="2017-12" db="EMBL/GenBank/DDBJ databases">
        <authorList>
            <person name="Pombert J.-F."/>
            <person name="Haag K.L."/>
            <person name="Ebert D."/>
        </authorList>
    </citation>
    <scope>NUCLEOTIDE SEQUENCE [LARGE SCALE GENOMIC DNA]</scope>
    <source>
        <strain evidence="1">IL-BN-2</strain>
    </source>
</reference>
<proteinExistence type="predicted"/>
<comment type="caution">
    <text evidence="1">The sequence shown here is derived from an EMBL/GenBank/DDBJ whole genome shotgun (WGS) entry which is preliminary data.</text>
</comment>
<dbReference type="VEuPathDB" id="MicrosporidiaDB:CWI36_1063p0010"/>
<evidence type="ECO:0000313" key="2">
    <source>
        <dbReference type="Proteomes" id="UP000293045"/>
    </source>
</evidence>
<protein>
    <submittedName>
        <fullName evidence="1">Uncharacterized protein</fullName>
    </submittedName>
</protein>
<organism evidence="1 2">
    <name type="scientific">Hamiltosporidium magnivora</name>
    <dbReference type="NCBI Taxonomy" id="148818"/>
    <lineage>
        <taxon>Eukaryota</taxon>
        <taxon>Fungi</taxon>
        <taxon>Fungi incertae sedis</taxon>
        <taxon>Microsporidia</taxon>
        <taxon>Dubosqiidae</taxon>
        <taxon>Hamiltosporidium</taxon>
    </lineage>
</organism>